<sequence>MDRLSFLGQPDDEGEVDGLLSQLGDEHLMNLTINTHSKYKKLASTALVSENYSDKDGYGVSELSSRLANLKAGPRKQSLAASRRKGKESTETRVESRENSDHRKPSPKREDDIGSVRLSDSTSSNSNRSSGRDVGDDSEEIDANLMARFLALKALPSSNSSGIFPSSEEAPNDCFNSSPYEMSSPSTNLLDGSSARSSPRVMTTSVTTSCHCSSPSPFKLLKQLSSKKLPSKAAVISSSSPSDSSSVASAQSSRHGKPAWKESRSERVSQHKCREAEKEDFSTVKDVQRLLSSVADRVALEGSRVSSAEEDECLSGDDRTFSMRDRELEYLKASSEEEELNREAERVVEWAKDAARLGRNSQGAENEDLEDGEDYSDSGSSSHGDTKESERAKKTNKPKKKWGLF</sequence>
<feature type="compositionally biased region" description="Basic and acidic residues" evidence="1">
    <location>
        <begin position="259"/>
        <end position="283"/>
    </location>
</feature>
<evidence type="ECO:0000313" key="3">
    <source>
        <dbReference type="Proteomes" id="UP001605036"/>
    </source>
</evidence>
<dbReference type="AlphaFoldDB" id="A0ABD1Z945"/>
<feature type="compositionally biased region" description="Basic and acidic residues" evidence="1">
    <location>
        <begin position="87"/>
        <end position="114"/>
    </location>
</feature>
<accession>A0ABD1Z945</accession>
<feature type="compositionally biased region" description="Low complexity" evidence="1">
    <location>
        <begin position="115"/>
        <end position="129"/>
    </location>
</feature>
<feature type="region of interest" description="Disordered" evidence="1">
    <location>
        <begin position="69"/>
        <end position="137"/>
    </location>
</feature>
<feature type="compositionally biased region" description="Low complexity" evidence="1">
    <location>
        <begin position="231"/>
        <end position="253"/>
    </location>
</feature>
<feature type="compositionally biased region" description="Basic and acidic residues" evidence="1">
    <location>
        <begin position="384"/>
        <end position="393"/>
    </location>
</feature>
<evidence type="ECO:0000313" key="2">
    <source>
        <dbReference type="EMBL" id="KAL2644324.1"/>
    </source>
</evidence>
<feature type="compositionally biased region" description="Acidic residues" evidence="1">
    <location>
        <begin position="365"/>
        <end position="376"/>
    </location>
</feature>
<dbReference type="Proteomes" id="UP001605036">
    <property type="component" value="Unassembled WGS sequence"/>
</dbReference>
<keyword evidence="3" id="KW-1185">Reference proteome</keyword>
<proteinExistence type="predicted"/>
<dbReference type="EMBL" id="JBHFFA010000002">
    <property type="protein sequence ID" value="KAL2644324.1"/>
    <property type="molecule type" value="Genomic_DNA"/>
</dbReference>
<feature type="compositionally biased region" description="Polar residues" evidence="1">
    <location>
        <begin position="174"/>
        <end position="202"/>
    </location>
</feature>
<feature type="region of interest" description="Disordered" evidence="1">
    <location>
        <begin position="353"/>
        <end position="405"/>
    </location>
</feature>
<name>A0ABD1Z945_9MARC</name>
<evidence type="ECO:0000256" key="1">
    <source>
        <dbReference type="SAM" id="MobiDB-lite"/>
    </source>
</evidence>
<comment type="caution">
    <text evidence="2">The sequence shown here is derived from an EMBL/GenBank/DDBJ whole genome shotgun (WGS) entry which is preliminary data.</text>
</comment>
<feature type="region of interest" description="Disordered" evidence="1">
    <location>
        <begin position="231"/>
        <end position="283"/>
    </location>
</feature>
<reference evidence="2 3" key="1">
    <citation type="submission" date="2024-09" db="EMBL/GenBank/DDBJ databases">
        <title>Chromosome-scale assembly of Riccia fluitans.</title>
        <authorList>
            <person name="Paukszto L."/>
            <person name="Sawicki J."/>
            <person name="Karawczyk K."/>
            <person name="Piernik-Szablinska J."/>
            <person name="Szczecinska M."/>
            <person name="Mazdziarz M."/>
        </authorList>
    </citation>
    <scope>NUCLEOTIDE SEQUENCE [LARGE SCALE GENOMIC DNA]</scope>
    <source>
        <strain evidence="2">Rf_01</strain>
        <tissue evidence="2">Aerial parts of the thallus</tissue>
    </source>
</reference>
<protein>
    <submittedName>
        <fullName evidence="2">Uncharacterized protein</fullName>
    </submittedName>
</protein>
<gene>
    <name evidence="2" type="ORF">R1flu_011911</name>
</gene>
<feature type="region of interest" description="Disordered" evidence="1">
    <location>
        <begin position="162"/>
        <end position="217"/>
    </location>
</feature>
<feature type="compositionally biased region" description="Basic residues" evidence="1">
    <location>
        <begin position="394"/>
        <end position="405"/>
    </location>
</feature>
<feature type="compositionally biased region" description="Low complexity" evidence="1">
    <location>
        <begin position="203"/>
        <end position="217"/>
    </location>
</feature>
<organism evidence="2 3">
    <name type="scientific">Riccia fluitans</name>
    <dbReference type="NCBI Taxonomy" id="41844"/>
    <lineage>
        <taxon>Eukaryota</taxon>
        <taxon>Viridiplantae</taxon>
        <taxon>Streptophyta</taxon>
        <taxon>Embryophyta</taxon>
        <taxon>Marchantiophyta</taxon>
        <taxon>Marchantiopsida</taxon>
        <taxon>Marchantiidae</taxon>
        <taxon>Marchantiales</taxon>
        <taxon>Ricciaceae</taxon>
        <taxon>Riccia</taxon>
    </lineage>
</organism>